<sequence>MKRYFEHIIDHIMMVGIMKNILLVGGYPPPYGGITVHVQRLKQLLEDNGHKVIVLDLVGNTSEQSDHVIRVAGKNKLFTLVKSLIHVAYGKEEIVHFHTSAFGRFLYTAPFYLYFSRFKTKVITIHSGSFIDEVNRYGLLKRMLLRITITKFHKIVVVNDEQKKFLMKSFIESPDKIYVIPAFLPEKIDELQIRDEVKEKAEQIKKRNTKFILSSGFMQRYYGHHLVLQATEKIGQKLDTVICFYSSYDEAYRKELDDIRKGKENVHFFYDLSPNEFNYLMQHCDLYIRATDRDGDAVAIREALYLGKPVAASDCVVRPAEVTTFDRTNIKDMIDKIRVGLSKKSRAVGEDPGEKLKAVYGLLSREGSER</sequence>
<dbReference type="PANTHER" id="PTHR46401:SF2">
    <property type="entry name" value="GLYCOSYLTRANSFERASE WBBK-RELATED"/>
    <property type="match status" value="1"/>
</dbReference>
<gene>
    <name evidence="4" type="ORF">SD70_15775</name>
</gene>
<dbReference type="Pfam" id="PF00534">
    <property type="entry name" value="Glycos_transf_1"/>
    <property type="match status" value="1"/>
</dbReference>
<dbReference type="Proteomes" id="UP000031967">
    <property type="component" value="Unassembled WGS sequence"/>
</dbReference>
<dbReference type="InterPro" id="IPR028098">
    <property type="entry name" value="Glyco_trans_4-like_N"/>
</dbReference>
<evidence type="ECO:0000313" key="5">
    <source>
        <dbReference type="Proteomes" id="UP000031967"/>
    </source>
</evidence>
<organism evidence="4 5">
    <name type="scientific">Gordoniibacillus kamchatkensis</name>
    <dbReference type="NCBI Taxonomy" id="1590651"/>
    <lineage>
        <taxon>Bacteria</taxon>
        <taxon>Bacillati</taxon>
        <taxon>Bacillota</taxon>
        <taxon>Bacilli</taxon>
        <taxon>Bacillales</taxon>
        <taxon>Paenibacillaceae</taxon>
        <taxon>Gordoniibacillus</taxon>
    </lineage>
</organism>
<evidence type="ECO:0000259" key="2">
    <source>
        <dbReference type="Pfam" id="PF00534"/>
    </source>
</evidence>
<evidence type="ECO:0008006" key="6">
    <source>
        <dbReference type="Google" id="ProtNLM"/>
    </source>
</evidence>
<dbReference type="CDD" id="cd03801">
    <property type="entry name" value="GT4_PimA-like"/>
    <property type="match status" value="1"/>
</dbReference>
<proteinExistence type="predicted"/>
<dbReference type="EMBL" id="JXAK01000026">
    <property type="protein sequence ID" value="KIL40131.1"/>
    <property type="molecule type" value="Genomic_DNA"/>
</dbReference>
<comment type="caution">
    <text evidence="4">The sequence shown here is derived from an EMBL/GenBank/DDBJ whole genome shotgun (WGS) entry which is preliminary data.</text>
</comment>
<evidence type="ECO:0000256" key="1">
    <source>
        <dbReference type="ARBA" id="ARBA00022679"/>
    </source>
</evidence>
<dbReference type="Pfam" id="PF13439">
    <property type="entry name" value="Glyco_transf_4"/>
    <property type="match status" value="1"/>
</dbReference>
<dbReference type="SUPFAM" id="SSF53756">
    <property type="entry name" value="UDP-Glycosyltransferase/glycogen phosphorylase"/>
    <property type="match status" value="1"/>
</dbReference>
<keyword evidence="5" id="KW-1185">Reference proteome</keyword>
<accession>A0ABR5AGM2</accession>
<dbReference type="Gene3D" id="3.40.50.2000">
    <property type="entry name" value="Glycogen Phosphorylase B"/>
    <property type="match status" value="2"/>
</dbReference>
<name>A0ABR5AGM2_9BACL</name>
<evidence type="ECO:0000259" key="3">
    <source>
        <dbReference type="Pfam" id="PF13439"/>
    </source>
</evidence>
<keyword evidence="1" id="KW-0808">Transferase</keyword>
<evidence type="ECO:0000313" key="4">
    <source>
        <dbReference type="EMBL" id="KIL40131.1"/>
    </source>
</evidence>
<reference evidence="4 5" key="1">
    <citation type="submission" date="2014-12" db="EMBL/GenBank/DDBJ databases">
        <title>Draft genome sequence of Paenibacillus kamchatkensis strain B-2647.</title>
        <authorList>
            <person name="Karlyshev A.V."/>
            <person name="Kudryashova E.B."/>
        </authorList>
    </citation>
    <scope>NUCLEOTIDE SEQUENCE [LARGE SCALE GENOMIC DNA]</scope>
    <source>
        <strain evidence="4 5">VKM B-2647</strain>
    </source>
</reference>
<protein>
    <recommendedName>
        <fullName evidence="6">Glycosyltransferase subfamily 4-like N-terminal domain-containing protein</fullName>
    </recommendedName>
</protein>
<feature type="domain" description="Glycosyl transferase family 1" evidence="2">
    <location>
        <begin position="199"/>
        <end position="322"/>
    </location>
</feature>
<feature type="domain" description="Glycosyltransferase subfamily 4-like N-terminal" evidence="3">
    <location>
        <begin position="31"/>
        <end position="181"/>
    </location>
</feature>
<dbReference type="PANTHER" id="PTHR46401">
    <property type="entry name" value="GLYCOSYLTRANSFERASE WBBK-RELATED"/>
    <property type="match status" value="1"/>
</dbReference>
<dbReference type="InterPro" id="IPR001296">
    <property type="entry name" value="Glyco_trans_1"/>
</dbReference>